<dbReference type="EMBL" id="JBHSDC010000029">
    <property type="protein sequence ID" value="MFC4233162.1"/>
    <property type="molecule type" value="Genomic_DNA"/>
</dbReference>
<proteinExistence type="predicted"/>
<keyword evidence="2" id="KW-1185">Reference proteome</keyword>
<evidence type="ECO:0008006" key="3">
    <source>
        <dbReference type="Google" id="ProtNLM"/>
    </source>
</evidence>
<dbReference type="Proteomes" id="UP001595906">
    <property type="component" value="Unassembled WGS sequence"/>
</dbReference>
<reference evidence="2" key="1">
    <citation type="journal article" date="2019" name="Int. J. Syst. Evol. Microbiol.">
        <title>The Global Catalogue of Microorganisms (GCM) 10K type strain sequencing project: providing services to taxonomists for standard genome sequencing and annotation.</title>
        <authorList>
            <consortium name="The Broad Institute Genomics Platform"/>
            <consortium name="The Broad Institute Genome Sequencing Center for Infectious Disease"/>
            <person name="Wu L."/>
            <person name="Ma J."/>
        </authorList>
    </citation>
    <scope>NUCLEOTIDE SEQUENCE [LARGE SCALE GENOMIC DNA]</scope>
    <source>
        <strain evidence="2">CECT 8010</strain>
    </source>
</reference>
<name>A0ABV8PYV3_9BACT</name>
<organism evidence="1 2">
    <name type="scientific">Parasediminibacterium paludis</name>
    <dbReference type="NCBI Taxonomy" id="908966"/>
    <lineage>
        <taxon>Bacteria</taxon>
        <taxon>Pseudomonadati</taxon>
        <taxon>Bacteroidota</taxon>
        <taxon>Chitinophagia</taxon>
        <taxon>Chitinophagales</taxon>
        <taxon>Chitinophagaceae</taxon>
        <taxon>Parasediminibacterium</taxon>
    </lineage>
</organism>
<dbReference type="RefSeq" id="WP_379015328.1">
    <property type="nucleotide sequence ID" value="NZ_JBHSDC010000029.1"/>
</dbReference>
<accession>A0ABV8PYV3</accession>
<evidence type="ECO:0000313" key="1">
    <source>
        <dbReference type="EMBL" id="MFC4233162.1"/>
    </source>
</evidence>
<sequence length="564" mass="64395">MKYILIVILATIAYNPLFSQSDNIQLGSRQYSILDRLEIQMQTDSVLNFSAVKPYNRQTITQRLEYIQQLADQGKISLSKVDQYNLNLLLLDNFDQRSNLQDTTLNFKTFFSAKGKTNPAYLGVKRGDFSLFITPVFNIQVGKDNNLSKSLVNGSRGFYTRGQLTKNIGYYTYFTTNQERDPLYVQQYEQAHSALPGAGFYRLGFSAGNNNGGYDYYDARGGINFKIAKGIQGEFAYDKVFIGNGVRSLILSDFSNNFLFFKINTRIWKFNYYNLFAQLVESSTLNGANFLLPKKYMALHYLDFQVSKKFNLGFFEDIMFGRSNGFDLSYLNPIIFYRAAELENGSPDKVTLGLNFKYNALKHTQFYGQFILNEFVFNDIIHYSKGSRSNKEALQLGVKRIDVFGIKNLDIQGEINIIRPFVYQHYDSVGSFTHYNQPLAHPAGANLRELIAIVKYQPIPKLTLQGKLIYYEQGLDSAGLNFGANPFNYYNNAPRAYGFYIGSGILAKTMLANVSAAYEILPNIFLDANASIRTFKRADTPTTFRSNFFTVGIRMNMQKRSFDF</sequence>
<protein>
    <recommendedName>
        <fullName evidence="3">Capsule assembly protein Wzi</fullName>
    </recommendedName>
</protein>
<evidence type="ECO:0000313" key="2">
    <source>
        <dbReference type="Proteomes" id="UP001595906"/>
    </source>
</evidence>
<comment type="caution">
    <text evidence="1">The sequence shown here is derived from an EMBL/GenBank/DDBJ whole genome shotgun (WGS) entry which is preliminary data.</text>
</comment>
<gene>
    <name evidence="1" type="ORF">ACFOW1_14775</name>
</gene>
<dbReference type="InterPro" id="IPR038636">
    <property type="entry name" value="Wzi_sf"/>
</dbReference>
<dbReference type="Gene3D" id="2.40.160.130">
    <property type="entry name" value="Capsule assembly protein Wzi"/>
    <property type="match status" value="1"/>
</dbReference>